<dbReference type="AlphaFoldDB" id="A0A059B0P5"/>
<sequence>MRQDEWMGDGTSCTKEETSSREKRQKTRWEETKTEKKGQTFRPKGERETIPKEEGDTLKKPEVSQPSCGEGRPSSTRAGERGLPGEEQTTASLRRVPGQDVKRSLVTLL</sequence>
<dbReference type="Gramene" id="KCW59812">
    <property type="protein sequence ID" value="KCW59812"/>
    <property type="gene ID" value="EUGRSUZ_H02559"/>
</dbReference>
<dbReference type="EMBL" id="KK198760">
    <property type="protein sequence ID" value="KCW59812.1"/>
    <property type="molecule type" value="Genomic_DNA"/>
</dbReference>
<protein>
    <submittedName>
        <fullName evidence="2">Uncharacterized protein</fullName>
    </submittedName>
</protein>
<reference evidence="2" key="1">
    <citation type="submission" date="2013-07" db="EMBL/GenBank/DDBJ databases">
        <title>The genome of Eucalyptus grandis.</title>
        <authorList>
            <person name="Schmutz J."/>
            <person name="Hayes R."/>
            <person name="Myburg A."/>
            <person name="Tuskan G."/>
            <person name="Grattapaglia D."/>
            <person name="Rokhsar D.S."/>
        </authorList>
    </citation>
    <scope>NUCLEOTIDE SEQUENCE</scope>
    <source>
        <tissue evidence="2">Leaf extractions</tissue>
    </source>
</reference>
<proteinExistence type="predicted"/>
<accession>A0A059B0P5</accession>
<feature type="compositionally biased region" description="Basic and acidic residues" evidence="1">
    <location>
        <begin position="14"/>
        <end position="62"/>
    </location>
</feature>
<organism evidence="2">
    <name type="scientific">Eucalyptus grandis</name>
    <name type="common">Flooded gum</name>
    <dbReference type="NCBI Taxonomy" id="71139"/>
    <lineage>
        <taxon>Eukaryota</taxon>
        <taxon>Viridiplantae</taxon>
        <taxon>Streptophyta</taxon>
        <taxon>Embryophyta</taxon>
        <taxon>Tracheophyta</taxon>
        <taxon>Spermatophyta</taxon>
        <taxon>Magnoliopsida</taxon>
        <taxon>eudicotyledons</taxon>
        <taxon>Gunneridae</taxon>
        <taxon>Pentapetalae</taxon>
        <taxon>rosids</taxon>
        <taxon>malvids</taxon>
        <taxon>Myrtales</taxon>
        <taxon>Myrtaceae</taxon>
        <taxon>Myrtoideae</taxon>
        <taxon>Eucalypteae</taxon>
        <taxon>Eucalyptus</taxon>
    </lineage>
</organism>
<dbReference type="InParanoid" id="A0A059B0P5"/>
<name>A0A059B0P5_EUCGR</name>
<evidence type="ECO:0000313" key="2">
    <source>
        <dbReference type="EMBL" id="KCW59812.1"/>
    </source>
</evidence>
<feature type="region of interest" description="Disordered" evidence="1">
    <location>
        <begin position="1"/>
        <end position="109"/>
    </location>
</feature>
<evidence type="ECO:0000256" key="1">
    <source>
        <dbReference type="SAM" id="MobiDB-lite"/>
    </source>
</evidence>
<gene>
    <name evidence="2" type="ORF">EUGRSUZ_H02559</name>
</gene>